<dbReference type="SUPFAM" id="SSF53850">
    <property type="entry name" value="Periplasmic binding protein-like II"/>
    <property type="match status" value="1"/>
</dbReference>
<dbReference type="PANTHER" id="PTHR43649">
    <property type="entry name" value="ARABINOSE-BINDING PROTEIN-RELATED"/>
    <property type="match status" value="1"/>
</dbReference>
<proteinExistence type="predicted"/>
<comment type="caution">
    <text evidence="2">The sequence shown here is derived from an EMBL/GenBank/DDBJ whole genome shotgun (WGS) entry which is preliminary data.</text>
</comment>
<feature type="chain" id="PRO_5046401143" evidence="1">
    <location>
        <begin position="25"/>
        <end position="548"/>
    </location>
</feature>
<keyword evidence="1" id="KW-0732">Signal</keyword>
<evidence type="ECO:0000256" key="1">
    <source>
        <dbReference type="SAM" id="SignalP"/>
    </source>
</evidence>
<accession>A0ABW4YQM9</accession>
<dbReference type="Pfam" id="PF01547">
    <property type="entry name" value="SBP_bac_1"/>
    <property type="match status" value="1"/>
</dbReference>
<dbReference type="EMBL" id="JBHUHO010000047">
    <property type="protein sequence ID" value="MFD2117838.1"/>
    <property type="molecule type" value="Genomic_DNA"/>
</dbReference>
<dbReference type="InterPro" id="IPR006059">
    <property type="entry name" value="SBP"/>
</dbReference>
<dbReference type="PANTHER" id="PTHR43649:SF12">
    <property type="entry name" value="DIACETYLCHITOBIOSE BINDING PROTEIN DASA"/>
    <property type="match status" value="1"/>
</dbReference>
<evidence type="ECO:0000313" key="2">
    <source>
        <dbReference type="EMBL" id="MFD2117838.1"/>
    </source>
</evidence>
<evidence type="ECO:0000313" key="3">
    <source>
        <dbReference type="Proteomes" id="UP001597362"/>
    </source>
</evidence>
<feature type="signal peptide" evidence="1">
    <location>
        <begin position="1"/>
        <end position="24"/>
    </location>
</feature>
<dbReference type="RefSeq" id="WP_377775165.1">
    <property type="nucleotide sequence ID" value="NZ_JBHUHO010000047.1"/>
</dbReference>
<gene>
    <name evidence="2" type="ORF">ACFSJH_19070</name>
</gene>
<reference evidence="3" key="1">
    <citation type="journal article" date="2019" name="Int. J. Syst. Evol. Microbiol.">
        <title>The Global Catalogue of Microorganisms (GCM) 10K type strain sequencing project: providing services to taxonomists for standard genome sequencing and annotation.</title>
        <authorList>
            <consortium name="The Broad Institute Genomics Platform"/>
            <consortium name="The Broad Institute Genome Sequencing Center for Infectious Disease"/>
            <person name="Wu L."/>
            <person name="Ma J."/>
        </authorList>
    </citation>
    <scope>NUCLEOTIDE SEQUENCE [LARGE SCALE GENOMIC DNA]</scope>
    <source>
        <strain evidence="3">GH52</strain>
    </source>
</reference>
<dbReference type="Gene3D" id="3.40.190.10">
    <property type="entry name" value="Periplasmic binding protein-like II"/>
    <property type="match status" value="2"/>
</dbReference>
<dbReference type="PROSITE" id="PS51257">
    <property type="entry name" value="PROKAR_LIPOPROTEIN"/>
    <property type="match status" value="1"/>
</dbReference>
<name>A0ABW4YQM9_9BACL</name>
<keyword evidence="3" id="KW-1185">Reference proteome</keyword>
<protein>
    <submittedName>
        <fullName evidence="2">Extracellular solute-binding protein</fullName>
    </submittedName>
</protein>
<dbReference type="Proteomes" id="UP001597362">
    <property type="component" value="Unassembled WGS sequence"/>
</dbReference>
<dbReference type="InterPro" id="IPR050490">
    <property type="entry name" value="Bact_solute-bd_prot1"/>
</dbReference>
<sequence length="548" mass="61599">MKHYLRMTYSVILILMLTFMAACSNGKTTESAKSDETISIISEDDGPLSKYAVPVTVRTVMNDVGKDFLSEGDTLENNVWTRGYEEELNIKLTFDWIVEAANASSKLNVTLTGGDIPDIFAVGHTQFKQLLEAGKITDLTEVFDKYASQQLKSFYSMGGDGLKPVRHEDKLYGLTDYSGSVDTAPMVYIRSDWMENLQLKPPKTIDDLIMIATAFTEQDPDKNNIKDTYGFQFNKDLDGGWTMKMNGFANAYGAFPRIWVKDDKEQLVYGSIQPEMKVALEKLQQLYKQGVIDQEFGTKDVNKAAESIMAGKAGIFFGPLASPFAIGTMMQDETIDWMAYPIPSETGEPTVVPSEIQNATVFVVRKDFAHPEALIKLLNFAVEKLYGQSAEQEAGKYLGDGGQGFQVTPFKMLQPNKNVLIYENVVNALQSGDTSNLNREEWSNYEFIQAYRSGTDRSKWVYERIFGPESTIAVVKYYMDNDLLKLNQFSAPPTTTMATKKATLERLELETFSKIIYGAASIDEFDKFVMDWKKLGGSQMTEEVNEQR</sequence>
<organism evidence="2 3">
    <name type="scientific">Paenibacillus yanchengensis</name>
    <dbReference type="NCBI Taxonomy" id="2035833"/>
    <lineage>
        <taxon>Bacteria</taxon>
        <taxon>Bacillati</taxon>
        <taxon>Bacillota</taxon>
        <taxon>Bacilli</taxon>
        <taxon>Bacillales</taxon>
        <taxon>Paenibacillaceae</taxon>
        <taxon>Paenibacillus</taxon>
    </lineage>
</organism>